<protein>
    <submittedName>
        <fullName evidence="3">Lysophospholipase L1-like esterase</fullName>
    </submittedName>
</protein>
<dbReference type="EMBL" id="CP003349">
    <property type="protein sequence ID" value="AFD07730.1"/>
    <property type="molecule type" value="Genomic_DNA"/>
</dbReference>
<feature type="chain" id="PRO_5003613334" evidence="1">
    <location>
        <begin position="26"/>
        <end position="454"/>
    </location>
</feature>
<gene>
    <name evidence="3" type="ordered locus">Solca_2696</name>
</gene>
<organism evidence="3 4">
    <name type="scientific">Solitalea canadensis (strain ATCC 29591 / DSM 3403 / JCM 21819 / LMG 8368 / NBRC 15130 / NCIMB 12057 / USAM 9D)</name>
    <name type="common">Flexibacter canadensis</name>
    <dbReference type="NCBI Taxonomy" id="929556"/>
    <lineage>
        <taxon>Bacteria</taxon>
        <taxon>Pseudomonadati</taxon>
        <taxon>Bacteroidota</taxon>
        <taxon>Sphingobacteriia</taxon>
        <taxon>Sphingobacteriales</taxon>
        <taxon>Sphingobacteriaceae</taxon>
        <taxon>Solitalea</taxon>
    </lineage>
</organism>
<dbReference type="Gene3D" id="3.40.50.1110">
    <property type="entry name" value="SGNH hydrolase"/>
    <property type="match status" value="2"/>
</dbReference>
<keyword evidence="1" id="KW-0732">Signal</keyword>
<dbReference type="KEGG" id="scn:Solca_2696"/>
<accession>H8KRU2</accession>
<dbReference type="SUPFAM" id="SSF52266">
    <property type="entry name" value="SGNH hydrolase"/>
    <property type="match status" value="2"/>
</dbReference>
<dbReference type="HOGENOM" id="CLU_602545_0_0_10"/>
<evidence type="ECO:0000313" key="3">
    <source>
        <dbReference type="EMBL" id="AFD07730.1"/>
    </source>
</evidence>
<evidence type="ECO:0000259" key="2">
    <source>
        <dbReference type="Pfam" id="PF13472"/>
    </source>
</evidence>
<dbReference type="GO" id="GO:0004622">
    <property type="term" value="F:phosphatidylcholine lysophospholipase activity"/>
    <property type="evidence" value="ECO:0007669"/>
    <property type="project" value="TreeGrafter"/>
</dbReference>
<feature type="signal peptide" evidence="1">
    <location>
        <begin position="1"/>
        <end position="25"/>
    </location>
</feature>
<feature type="domain" description="SGNH hydrolase-type esterase" evidence="2">
    <location>
        <begin position="282"/>
        <end position="441"/>
    </location>
</feature>
<dbReference type="STRING" id="929556.Solca_2696"/>
<dbReference type="InterPro" id="IPR036514">
    <property type="entry name" value="SGNH_hydro_sf"/>
</dbReference>
<sequence length="454" mass="51768">MLRCKMKSTLLISAGILCCNLAARAQQPVAAKFDTTFHTTYYDQKRSLFELLPDTKNEIIFLGNSITDIGEWAELFQNPSVKNRGISSDITFGVIDRLPEVLSSKPAKIFYMIGINDIAKNIPDSVILANHQRIVSIIKQQSPTTKIYIQSLLPTNNEFIEFKRHQNKTEHIIAVNDGLRELAKREQVTFIDLYPKFIDENGKLDKKYTNDGLHLKGAGYIKWVNILKELNYCCDDTPTSANVSVSVSSDVNRIDTSYANSHYRQRLEFFKHLPNTKNEIVFLGNSITEMGEWQELIPNKNVVNRGISGDVTYGIYARLDEVLASKPLKLFLMDGVNDIKRGTPVQAIADNIQRIIEKIQKVSPKTKIYLQSTLPVNESVKSSAYVKVSNEKIQELNELQKKLANQLNITYIDVQHVLSDSFGQLKREYTSDGIHLVEMGYVYWVNYLKEQKYL</sequence>
<dbReference type="Proteomes" id="UP000007590">
    <property type="component" value="Chromosome"/>
</dbReference>
<keyword evidence="4" id="KW-1185">Reference proteome</keyword>
<dbReference type="InterPro" id="IPR051532">
    <property type="entry name" value="Ester_Hydrolysis_Enzymes"/>
</dbReference>
<dbReference type="InterPro" id="IPR013830">
    <property type="entry name" value="SGNH_hydro"/>
</dbReference>
<dbReference type="PANTHER" id="PTHR30383">
    <property type="entry name" value="THIOESTERASE 1/PROTEASE 1/LYSOPHOSPHOLIPASE L1"/>
    <property type="match status" value="1"/>
</dbReference>
<proteinExistence type="predicted"/>
<evidence type="ECO:0000256" key="1">
    <source>
        <dbReference type="SAM" id="SignalP"/>
    </source>
</evidence>
<dbReference type="eggNOG" id="COG2755">
    <property type="taxonomic scope" value="Bacteria"/>
</dbReference>
<dbReference type="PANTHER" id="PTHR30383:SF5">
    <property type="entry name" value="SGNH HYDROLASE-TYPE ESTERASE DOMAIN-CONTAINING PROTEIN"/>
    <property type="match status" value="1"/>
</dbReference>
<reference evidence="3" key="1">
    <citation type="submission" date="2012-02" db="EMBL/GenBank/DDBJ databases">
        <title>The complete genome of Solitalea canadensis DSM 3403.</title>
        <authorList>
            <consortium name="US DOE Joint Genome Institute (JGI-PGF)"/>
            <person name="Lucas S."/>
            <person name="Copeland A."/>
            <person name="Lapidus A."/>
            <person name="Glavina del Rio T."/>
            <person name="Dalin E."/>
            <person name="Tice H."/>
            <person name="Bruce D."/>
            <person name="Goodwin L."/>
            <person name="Pitluck S."/>
            <person name="Peters L."/>
            <person name="Ovchinnikova G."/>
            <person name="Lu M."/>
            <person name="Kyrpides N."/>
            <person name="Mavromatis K."/>
            <person name="Ivanova N."/>
            <person name="Brettin T."/>
            <person name="Detter J.C."/>
            <person name="Han C."/>
            <person name="Larimer F."/>
            <person name="Land M."/>
            <person name="Hauser L."/>
            <person name="Markowitz V."/>
            <person name="Cheng J.-F."/>
            <person name="Hugenholtz P."/>
            <person name="Woyke T."/>
            <person name="Wu D."/>
            <person name="Spring S."/>
            <person name="Schroeder M."/>
            <person name="Kopitz M."/>
            <person name="Brambilla E."/>
            <person name="Klenk H.-P."/>
            <person name="Eisen J.A."/>
        </authorList>
    </citation>
    <scope>NUCLEOTIDE SEQUENCE</scope>
    <source>
        <strain evidence="3">DSM 3403</strain>
    </source>
</reference>
<feature type="domain" description="SGNH hydrolase-type esterase" evidence="2">
    <location>
        <begin position="62"/>
        <end position="220"/>
    </location>
</feature>
<evidence type="ECO:0000313" key="4">
    <source>
        <dbReference type="Proteomes" id="UP000007590"/>
    </source>
</evidence>
<dbReference type="Pfam" id="PF13472">
    <property type="entry name" value="Lipase_GDSL_2"/>
    <property type="match status" value="2"/>
</dbReference>
<name>H8KRU2_SOLCM</name>
<dbReference type="AlphaFoldDB" id="H8KRU2"/>